<evidence type="ECO:0000259" key="2">
    <source>
        <dbReference type="PROSITE" id="PS50206"/>
    </source>
</evidence>
<dbReference type="OrthoDB" id="9808735at2"/>
<dbReference type="EMBL" id="PIQO01000033">
    <property type="protein sequence ID" value="PKR82644.1"/>
    <property type="molecule type" value="Genomic_DNA"/>
</dbReference>
<dbReference type="GO" id="GO:0043828">
    <property type="term" value="F:tRNA 2-selenouridine synthase activity"/>
    <property type="evidence" value="ECO:0007669"/>
    <property type="project" value="InterPro"/>
</dbReference>
<evidence type="ECO:0000256" key="1">
    <source>
        <dbReference type="ARBA" id="ARBA00023266"/>
    </source>
</evidence>
<proteinExistence type="predicted"/>
<organism evidence="3 4">
    <name type="scientific">Heyndrickxia camelliae</name>
    <dbReference type="NCBI Taxonomy" id="1707093"/>
    <lineage>
        <taxon>Bacteria</taxon>
        <taxon>Bacillati</taxon>
        <taxon>Bacillota</taxon>
        <taxon>Bacilli</taxon>
        <taxon>Bacillales</taxon>
        <taxon>Bacillaceae</taxon>
        <taxon>Heyndrickxia</taxon>
    </lineage>
</organism>
<dbReference type="NCBIfam" id="NF008750">
    <property type="entry name" value="PRK11784.1-2"/>
    <property type="match status" value="1"/>
</dbReference>
<dbReference type="PANTHER" id="PTHR30401:SF0">
    <property type="entry name" value="TRNA 2-SELENOURIDINE SYNTHASE"/>
    <property type="match status" value="1"/>
</dbReference>
<dbReference type="InterPro" id="IPR001763">
    <property type="entry name" value="Rhodanese-like_dom"/>
</dbReference>
<reference evidence="3 4" key="1">
    <citation type="submission" date="2017-11" db="EMBL/GenBank/DDBJ databases">
        <title>Bacillus camelliae sp. nov., isolated from pu'er tea.</title>
        <authorList>
            <person name="Niu L."/>
        </authorList>
    </citation>
    <scope>NUCLEOTIDE SEQUENCE [LARGE SCALE GENOMIC DNA]</scope>
    <source>
        <strain evidence="3 4">7578-1</strain>
    </source>
</reference>
<dbReference type="SUPFAM" id="SSF52540">
    <property type="entry name" value="P-loop containing nucleoside triphosphate hydrolases"/>
    <property type="match status" value="1"/>
</dbReference>
<dbReference type="InterPro" id="IPR036873">
    <property type="entry name" value="Rhodanese-like_dom_sf"/>
</dbReference>
<dbReference type="Gene3D" id="3.40.250.10">
    <property type="entry name" value="Rhodanese-like domain"/>
    <property type="match status" value="1"/>
</dbReference>
<dbReference type="NCBIfam" id="TIGR03167">
    <property type="entry name" value="tRNA_sel_U_synt"/>
    <property type="match status" value="1"/>
</dbReference>
<dbReference type="GO" id="GO:0002098">
    <property type="term" value="P:tRNA wobble uridine modification"/>
    <property type="evidence" value="ECO:0007669"/>
    <property type="project" value="InterPro"/>
</dbReference>
<dbReference type="Proteomes" id="UP000233440">
    <property type="component" value="Unassembled WGS sequence"/>
</dbReference>
<keyword evidence="4" id="KW-1185">Reference proteome</keyword>
<feature type="domain" description="Rhodanese" evidence="2">
    <location>
        <begin position="13"/>
        <end position="135"/>
    </location>
</feature>
<dbReference type="Gene3D" id="3.40.50.300">
    <property type="entry name" value="P-loop containing nucleotide triphosphate hydrolases"/>
    <property type="match status" value="1"/>
</dbReference>
<comment type="caution">
    <text evidence="3">The sequence shown here is derived from an EMBL/GenBank/DDBJ whole genome shotgun (WGS) entry which is preliminary data.</text>
</comment>
<accession>A0A2N3LDP2</accession>
<dbReference type="PROSITE" id="PS50206">
    <property type="entry name" value="RHODANESE_3"/>
    <property type="match status" value="1"/>
</dbReference>
<gene>
    <name evidence="3" type="ORF">CWO92_23340</name>
</gene>
<keyword evidence="1" id="KW-0711">Selenium</keyword>
<dbReference type="InterPro" id="IPR058840">
    <property type="entry name" value="AAA_SelU"/>
</dbReference>
<protein>
    <submittedName>
        <fullName evidence="3">tRNA 2-selenouridine(34) synthase MnmH</fullName>
    </submittedName>
</protein>
<dbReference type="InterPro" id="IPR027417">
    <property type="entry name" value="P-loop_NTPase"/>
</dbReference>
<evidence type="ECO:0000313" key="4">
    <source>
        <dbReference type="Proteomes" id="UP000233440"/>
    </source>
</evidence>
<dbReference type="AlphaFoldDB" id="A0A2N3LDP2"/>
<dbReference type="InterPro" id="IPR017582">
    <property type="entry name" value="SelU"/>
</dbReference>
<dbReference type="Pfam" id="PF26341">
    <property type="entry name" value="AAA_SelU"/>
    <property type="match status" value="1"/>
</dbReference>
<dbReference type="Pfam" id="PF00581">
    <property type="entry name" value="Rhodanese"/>
    <property type="match status" value="1"/>
</dbReference>
<evidence type="ECO:0000313" key="3">
    <source>
        <dbReference type="EMBL" id="PKR82644.1"/>
    </source>
</evidence>
<name>A0A2N3LDP2_9BACI</name>
<dbReference type="PANTHER" id="PTHR30401">
    <property type="entry name" value="TRNA 2-SELENOURIDINE SYNTHASE"/>
    <property type="match status" value="1"/>
</dbReference>
<dbReference type="RefSeq" id="WP_101356598.1">
    <property type="nucleotide sequence ID" value="NZ_PIQO01000033.1"/>
</dbReference>
<dbReference type="SMART" id="SM00450">
    <property type="entry name" value="RHOD"/>
    <property type="match status" value="1"/>
</dbReference>
<dbReference type="SUPFAM" id="SSF52821">
    <property type="entry name" value="Rhodanese/Cell cycle control phosphatase"/>
    <property type="match status" value="1"/>
</dbReference>
<sequence length="362" mass="41589">MSQDITVEEWLEDKEKYVTMDVRSPLEFYESAIPHSINIPIFSNEERAEIGTLYKQVGANAAKWKAMEIVSPKIPHLMAKIKEVEESGKKPLIYCWRGGMRSGSVAQFATFSGLHVYRLKGGYRAYRKKSLEVIPDLLPNKAVILHGMTGTGKTLILQNLKKLGYPVLDLEQMANHKGSLFGAIDGRKPHNQKTFDGLLFEELLSLQNSPFIIMEGESKRIGHSVQPDCLLDLRDKALHIYVTASKEARLERIYAEYVQPNEHSLIFKENVHSALQYVVKKIKSPEWKQTIFEALEENNYIKLVELLMSDYYDPQYLYKEDMYIHQSEQVVSDDIEEATNQVIDILNRHQLFSTTIFNSIKS</sequence>